<feature type="compositionally biased region" description="Basic and acidic residues" evidence="1">
    <location>
        <begin position="78"/>
        <end position="89"/>
    </location>
</feature>
<feature type="compositionally biased region" description="Polar residues" evidence="1">
    <location>
        <begin position="63"/>
        <end position="77"/>
    </location>
</feature>
<dbReference type="EMBL" id="KV878692">
    <property type="protein sequence ID" value="OJJ68056.1"/>
    <property type="molecule type" value="Genomic_DNA"/>
</dbReference>
<keyword evidence="2" id="KW-0472">Membrane</keyword>
<evidence type="ECO:0000256" key="1">
    <source>
        <dbReference type="SAM" id="MobiDB-lite"/>
    </source>
</evidence>
<name>A0A1L9U8N3_ASPBC</name>
<evidence type="ECO:0000313" key="3">
    <source>
        <dbReference type="EMBL" id="OJJ68056.1"/>
    </source>
</evidence>
<dbReference type="Proteomes" id="UP000184499">
    <property type="component" value="Unassembled WGS sequence"/>
</dbReference>
<evidence type="ECO:0000313" key="4">
    <source>
        <dbReference type="Proteomes" id="UP000184499"/>
    </source>
</evidence>
<sequence>MNFNFAIRPTRQVYFSLLIATVNPLSTLVAIPVRKRPRTNEVITAIRTSTHHDYRESRPLLAQSYSTSKRQPASWSSSKEKNSRPEHPRLWTPVGSSINCHVMVLVLTRISKSGVISFGVEAGLNLSGAQHLEANDDLYTMKLTLCVRWFAGCQYVSADSFLS</sequence>
<dbReference type="GeneID" id="93573852"/>
<keyword evidence="4" id="KW-1185">Reference proteome</keyword>
<reference evidence="4" key="1">
    <citation type="journal article" date="2017" name="Genome Biol.">
        <title>Comparative genomics reveals high biological diversity and specific adaptations in the industrially and medically important fungal genus Aspergillus.</title>
        <authorList>
            <person name="de Vries R.P."/>
            <person name="Riley R."/>
            <person name="Wiebenga A."/>
            <person name="Aguilar-Osorio G."/>
            <person name="Amillis S."/>
            <person name="Uchima C.A."/>
            <person name="Anderluh G."/>
            <person name="Asadollahi M."/>
            <person name="Askin M."/>
            <person name="Barry K."/>
            <person name="Battaglia E."/>
            <person name="Bayram O."/>
            <person name="Benocci T."/>
            <person name="Braus-Stromeyer S.A."/>
            <person name="Caldana C."/>
            <person name="Canovas D."/>
            <person name="Cerqueira G.C."/>
            <person name="Chen F."/>
            <person name="Chen W."/>
            <person name="Choi C."/>
            <person name="Clum A."/>
            <person name="Dos Santos R.A."/>
            <person name="Damasio A.R."/>
            <person name="Diallinas G."/>
            <person name="Emri T."/>
            <person name="Fekete E."/>
            <person name="Flipphi M."/>
            <person name="Freyberg S."/>
            <person name="Gallo A."/>
            <person name="Gournas C."/>
            <person name="Habgood R."/>
            <person name="Hainaut M."/>
            <person name="Harispe M.L."/>
            <person name="Henrissat B."/>
            <person name="Hilden K.S."/>
            <person name="Hope R."/>
            <person name="Hossain A."/>
            <person name="Karabika E."/>
            <person name="Karaffa L."/>
            <person name="Karanyi Z."/>
            <person name="Krasevec N."/>
            <person name="Kuo A."/>
            <person name="Kusch H."/>
            <person name="LaButti K."/>
            <person name="Lagendijk E.L."/>
            <person name="Lapidus A."/>
            <person name="Levasseur A."/>
            <person name="Lindquist E."/>
            <person name="Lipzen A."/>
            <person name="Logrieco A.F."/>
            <person name="MacCabe A."/>
            <person name="Maekelae M.R."/>
            <person name="Malavazi I."/>
            <person name="Melin P."/>
            <person name="Meyer V."/>
            <person name="Mielnichuk N."/>
            <person name="Miskei M."/>
            <person name="Molnar A.P."/>
            <person name="Mule G."/>
            <person name="Ngan C.Y."/>
            <person name="Orejas M."/>
            <person name="Orosz E."/>
            <person name="Ouedraogo J.P."/>
            <person name="Overkamp K.M."/>
            <person name="Park H.-S."/>
            <person name="Perrone G."/>
            <person name="Piumi F."/>
            <person name="Punt P.J."/>
            <person name="Ram A.F."/>
            <person name="Ramon A."/>
            <person name="Rauscher S."/>
            <person name="Record E."/>
            <person name="Riano-Pachon D.M."/>
            <person name="Robert V."/>
            <person name="Roehrig J."/>
            <person name="Ruller R."/>
            <person name="Salamov A."/>
            <person name="Salih N.S."/>
            <person name="Samson R.A."/>
            <person name="Sandor E."/>
            <person name="Sanguinetti M."/>
            <person name="Schuetze T."/>
            <person name="Sepcic K."/>
            <person name="Shelest E."/>
            <person name="Sherlock G."/>
            <person name="Sophianopoulou V."/>
            <person name="Squina F.M."/>
            <person name="Sun H."/>
            <person name="Susca A."/>
            <person name="Todd R.B."/>
            <person name="Tsang A."/>
            <person name="Unkles S.E."/>
            <person name="van de Wiele N."/>
            <person name="van Rossen-Uffink D."/>
            <person name="Oliveira J.V."/>
            <person name="Vesth T.C."/>
            <person name="Visser J."/>
            <person name="Yu J.-H."/>
            <person name="Zhou M."/>
            <person name="Andersen M.R."/>
            <person name="Archer D.B."/>
            <person name="Baker S.E."/>
            <person name="Benoit I."/>
            <person name="Brakhage A.A."/>
            <person name="Braus G.H."/>
            <person name="Fischer R."/>
            <person name="Frisvad J.C."/>
            <person name="Goldman G.H."/>
            <person name="Houbraken J."/>
            <person name="Oakley B."/>
            <person name="Pocsi I."/>
            <person name="Scazzocchio C."/>
            <person name="Seiboth B."/>
            <person name="vanKuyk P.A."/>
            <person name="Wortman J."/>
            <person name="Dyer P.S."/>
            <person name="Grigoriev I.V."/>
        </authorList>
    </citation>
    <scope>NUCLEOTIDE SEQUENCE [LARGE SCALE GENOMIC DNA]</scope>
    <source>
        <strain evidence="4">CBS 101740 / IMI 381727 / IBT 21946</strain>
    </source>
</reference>
<protein>
    <submittedName>
        <fullName evidence="3">Uncharacterized protein</fullName>
    </submittedName>
</protein>
<dbReference type="AlphaFoldDB" id="A0A1L9U8N3"/>
<dbReference type="RefSeq" id="XP_067475305.1">
    <property type="nucleotide sequence ID" value="XM_067621364.1"/>
</dbReference>
<feature type="transmembrane region" description="Helical" evidence="2">
    <location>
        <begin position="12"/>
        <end position="31"/>
    </location>
</feature>
<proteinExistence type="predicted"/>
<gene>
    <name evidence="3" type="ORF">ASPBRDRAFT_199751</name>
</gene>
<accession>A0A1L9U8N3</accession>
<dbReference type="VEuPathDB" id="FungiDB:ASPBRDRAFT_199751"/>
<evidence type="ECO:0000256" key="2">
    <source>
        <dbReference type="SAM" id="Phobius"/>
    </source>
</evidence>
<organism evidence="3 4">
    <name type="scientific">Aspergillus brasiliensis (strain CBS 101740 / IMI 381727 / IBT 21946)</name>
    <dbReference type="NCBI Taxonomy" id="767769"/>
    <lineage>
        <taxon>Eukaryota</taxon>
        <taxon>Fungi</taxon>
        <taxon>Dikarya</taxon>
        <taxon>Ascomycota</taxon>
        <taxon>Pezizomycotina</taxon>
        <taxon>Eurotiomycetes</taxon>
        <taxon>Eurotiomycetidae</taxon>
        <taxon>Eurotiales</taxon>
        <taxon>Aspergillaceae</taxon>
        <taxon>Aspergillus</taxon>
        <taxon>Aspergillus subgen. Circumdati</taxon>
    </lineage>
</organism>
<feature type="region of interest" description="Disordered" evidence="1">
    <location>
        <begin position="63"/>
        <end position="90"/>
    </location>
</feature>
<keyword evidence="2" id="KW-0812">Transmembrane</keyword>
<keyword evidence="2" id="KW-1133">Transmembrane helix</keyword>